<keyword evidence="2" id="KW-0808">Transferase</keyword>
<proteinExistence type="predicted"/>
<dbReference type="OrthoDB" id="41771at2759"/>
<evidence type="ECO:0000313" key="3">
    <source>
        <dbReference type="Proteomes" id="UP000095751"/>
    </source>
</evidence>
<dbReference type="Proteomes" id="UP000095751">
    <property type="component" value="Unassembled WGS sequence"/>
</dbReference>
<dbReference type="SUPFAM" id="SSF56112">
    <property type="entry name" value="Protein kinase-like (PK-like)"/>
    <property type="match status" value="1"/>
</dbReference>
<dbReference type="KEGG" id="fcy:FRACYDRAFT_213094"/>
<dbReference type="GO" id="GO:0005524">
    <property type="term" value="F:ATP binding"/>
    <property type="evidence" value="ECO:0007669"/>
    <property type="project" value="InterPro"/>
</dbReference>
<keyword evidence="2" id="KW-0418">Kinase</keyword>
<dbReference type="PROSITE" id="PS50011">
    <property type="entry name" value="PROTEIN_KINASE_DOM"/>
    <property type="match status" value="1"/>
</dbReference>
<dbReference type="PANTHER" id="PTHR44329:SF214">
    <property type="entry name" value="PROTEIN KINASE DOMAIN-CONTAINING PROTEIN"/>
    <property type="match status" value="1"/>
</dbReference>
<sequence length="450" mass="51180">MIHDGSGSSGRSNNYYDNMKQIRFPIDDDEIRQNSTSTSKHYIAEIFELPLVNRSIIYDDVEEKTNIVSLSSSSTKLSVNEVEETKRDNCIPMAKWMTASFPNCNSVHEMDMSSSVFRTDKEEDLSFLGQGWFRSAWKYKSDLSSSSSSSSSSSFSPAVVLKTLRIEREFIDEYFDLHRRDAVAMERLTFSPFVVNVHGYCGQSAINELAEGIVGGAIANLEQLDRRLRGKEEDPQALFLKLQLATGVSLGLAHIHNVHVSDERFGRSVPTMAHYDINPRNIAIMRDGSPKLNDFNIAEFMTYDPKTNATCGFRSRLHEPWWRAPEEMDMTGTTMVTEKVDVYALGEVMFHILTTHSPRGKMKKHLMEDARSLVREGVRPTMFEPFLSGGTNGQLKQNRIVKAFMKVMDLCYEKDPEKRGTAIQVARILHKALAIEERDRRTMKNVEEES</sequence>
<name>A0A1E7EPR1_9STRA</name>
<evidence type="ECO:0000313" key="2">
    <source>
        <dbReference type="EMBL" id="OEU07523.1"/>
    </source>
</evidence>
<dbReference type="InParanoid" id="A0A1E7EPR1"/>
<dbReference type="InterPro" id="IPR000719">
    <property type="entry name" value="Prot_kinase_dom"/>
</dbReference>
<protein>
    <submittedName>
        <fullName evidence="2">Kinase-like protein</fullName>
    </submittedName>
</protein>
<reference evidence="2 3" key="1">
    <citation type="submission" date="2016-09" db="EMBL/GenBank/DDBJ databases">
        <title>Extensive genetic diversity and differential bi-allelic expression allows diatom success in the polar Southern Ocean.</title>
        <authorList>
            <consortium name="DOE Joint Genome Institute"/>
            <person name="Mock T."/>
            <person name="Otillar R.P."/>
            <person name="Strauss J."/>
            <person name="Dupont C."/>
            <person name="Frickenhaus S."/>
            <person name="Maumus F."/>
            <person name="Mcmullan M."/>
            <person name="Sanges R."/>
            <person name="Schmutz J."/>
            <person name="Toseland A."/>
            <person name="Valas R."/>
            <person name="Veluchamy A."/>
            <person name="Ward B.J."/>
            <person name="Allen A."/>
            <person name="Barry K."/>
            <person name="Falciatore A."/>
            <person name="Ferrante M."/>
            <person name="Fortunato A.E."/>
            <person name="Gloeckner G."/>
            <person name="Gruber A."/>
            <person name="Hipkin R."/>
            <person name="Janech M."/>
            <person name="Kroth P."/>
            <person name="Leese F."/>
            <person name="Lindquist E."/>
            <person name="Lyon B.R."/>
            <person name="Martin J."/>
            <person name="Mayer C."/>
            <person name="Parker M."/>
            <person name="Quesneville H."/>
            <person name="Raymond J."/>
            <person name="Uhlig C."/>
            <person name="Valentin K.U."/>
            <person name="Worden A.Z."/>
            <person name="Armbrust E.V."/>
            <person name="Bowler C."/>
            <person name="Green B."/>
            <person name="Moulton V."/>
            <person name="Van Oosterhout C."/>
            <person name="Grigoriev I."/>
        </authorList>
    </citation>
    <scope>NUCLEOTIDE SEQUENCE [LARGE SCALE GENOMIC DNA]</scope>
    <source>
        <strain evidence="2 3">CCMP1102</strain>
    </source>
</reference>
<gene>
    <name evidence="2" type="ORF">FRACYDRAFT_213094</name>
</gene>
<feature type="domain" description="Protein kinase" evidence="1">
    <location>
        <begin position="122"/>
        <end position="433"/>
    </location>
</feature>
<keyword evidence="3" id="KW-1185">Reference proteome</keyword>
<accession>A0A1E7EPR1</accession>
<dbReference type="Gene3D" id="1.10.510.10">
    <property type="entry name" value="Transferase(Phosphotransferase) domain 1"/>
    <property type="match status" value="1"/>
</dbReference>
<dbReference type="InterPro" id="IPR011009">
    <property type="entry name" value="Kinase-like_dom_sf"/>
</dbReference>
<evidence type="ECO:0000259" key="1">
    <source>
        <dbReference type="PROSITE" id="PS50011"/>
    </source>
</evidence>
<dbReference type="EMBL" id="KV784385">
    <property type="protein sequence ID" value="OEU07523.1"/>
    <property type="molecule type" value="Genomic_DNA"/>
</dbReference>
<dbReference type="Pfam" id="PF00069">
    <property type="entry name" value="Pkinase"/>
    <property type="match status" value="1"/>
</dbReference>
<dbReference type="InterPro" id="IPR051681">
    <property type="entry name" value="Ser/Thr_Kinases-Pseudokinases"/>
</dbReference>
<dbReference type="GO" id="GO:0004674">
    <property type="term" value="F:protein serine/threonine kinase activity"/>
    <property type="evidence" value="ECO:0007669"/>
    <property type="project" value="TreeGrafter"/>
</dbReference>
<dbReference type="PANTHER" id="PTHR44329">
    <property type="entry name" value="SERINE/THREONINE-PROTEIN KINASE TNNI3K-RELATED"/>
    <property type="match status" value="1"/>
</dbReference>
<organism evidence="2 3">
    <name type="scientific">Fragilariopsis cylindrus CCMP1102</name>
    <dbReference type="NCBI Taxonomy" id="635003"/>
    <lineage>
        <taxon>Eukaryota</taxon>
        <taxon>Sar</taxon>
        <taxon>Stramenopiles</taxon>
        <taxon>Ochrophyta</taxon>
        <taxon>Bacillariophyta</taxon>
        <taxon>Bacillariophyceae</taxon>
        <taxon>Bacillariophycidae</taxon>
        <taxon>Bacillariales</taxon>
        <taxon>Bacillariaceae</taxon>
        <taxon>Fragilariopsis</taxon>
    </lineage>
</organism>
<dbReference type="AlphaFoldDB" id="A0A1E7EPR1"/>